<sequence>MKPVDTYAYACRRTSNHQWYPRILVLECRNYLGDMKSRPKCLFAFGMMADRNATQLGSFSATVTKMVFAVEDLGIPSALP</sequence>
<protein>
    <submittedName>
        <fullName evidence="2">Transposase</fullName>
    </submittedName>
</protein>
<keyword evidence="1" id="KW-1185">Reference proteome</keyword>
<dbReference type="WBParaSite" id="L893_g5073.t1">
    <property type="protein sequence ID" value="L893_g5073.t1"/>
    <property type="gene ID" value="L893_g5073"/>
</dbReference>
<evidence type="ECO:0000313" key="2">
    <source>
        <dbReference type="WBParaSite" id="L893_g5073.t1"/>
    </source>
</evidence>
<accession>A0A1I8AED1</accession>
<dbReference type="Proteomes" id="UP000095287">
    <property type="component" value="Unplaced"/>
</dbReference>
<reference evidence="2" key="1">
    <citation type="submission" date="2016-11" db="UniProtKB">
        <authorList>
            <consortium name="WormBaseParasite"/>
        </authorList>
    </citation>
    <scope>IDENTIFICATION</scope>
</reference>
<evidence type="ECO:0000313" key="1">
    <source>
        <dbReference type="Proteomes" id="UP000095287"/>
    </source>
</evidence>
<organism evidence="1 2">
    <name type="scientific">Steinernema glaseri</name>
    <dbReference type="NCBI Taxonomy" id="37863"/>
    <lineage>
        <taxon>Eukaryota</taxon>
        <taxon>Metazoa</taxon>
        <taxon>Ecdysozoa</taxon>
        <taxon>Nematoda</taxon>
        <taxon>Chromadorea</taxon>
        <taxon>Rhabditida</taxon>
        <taxon>Tylenchina</taxon>
        <taxon>Panagrolaimomorpha</taxon>
        <taxon>Strongyloidoidea</taxon>
        <taxon>Steinernematidae</taxon>
        <taxon>Steinernema</taxon>
    </lineage>
</organism>
<name>A0A1I8AED1_9BILA</name>
<proteinExistence type="predicted"/>
<dbReference type="AlphaFoldDB" id="A0A1I8AED1"/>